<evidence type="ECO:0000313" key="14">
    <source>
        <dbReference type="Proteomes" id="UP000412311"/>
    </source>
</evidence>
<gene>
    <name evidence="13" type="ORF">PS925_01175</name>
</gene>
<dbReference type="PANTHER" id="PTHR21708:SF26">
    <property type="entry name" value="2-DEHYDROPANTOATE 2-REDUCTASE"/>
    <property type="match status" value="1"/>
</dbReference>
<dbReference type="EC" id="1.1.1.169" evidence="3 10"/>
<dbReference type="Pfam" id="PF02558">
    <property type="entry name" value="ApbA"/>
    <property type="match status" value="1"/>
</dbReference>
<evidence type="ECO:0000313" key="13">
    <source>
        <dbReference type="EMBL" id="VVP88729.1"/>
    </source>
</evidence>
<comment type="catalytic activity">
    <reaction evidence="9 10">
        <text>(R)-pantoate + NADP(+) = 2-dehydropantoate + NADPH + H(+)</text>
        <dbReference type="Rhea" id="RHEA:16233"/>
        <dbReference type="ChEBI" id="CHEBI:11561"/>
        <dbReference type="ChEBI" id="CHEBI:15378"/>
        <dbReference type="ChEBI" id="CHEBI:15980"/>
        <dbReference type="ChEBI" id="CHEBI:57783"/>
        <dbReference type="ChEBI" id="CHEBI:58349"/>
        <dbReference type="EC" id="1.1.1.169"/>
    </reaction>
</comment>
<dbReference type="Pfam" id="PF08546">
    <property type="entry name" value="ApbA_C"/>
    <property type="match status" value="1"/>
</dbReference>
<feature type="domain" description="Ketopantoate reductase N-terminal" evidence="11">
    <location>
        <begin position="15"/>
        <end position="164"/>
    </location>
</feature>
<feature type="domain" description="Ketopantoate reductase C-terminal" evidence="12">
    <location>
        <begin position="196"/>
        <end position="317"/>
    </location>
</feature>
<dbReference type="InterPro" id="IPR008927">
    <property type="entry name" value="6-PGluconate_DH-like_C_sf"/>
</dbReference>
<evidence type="ECO:0000256" key="6">
    <source>
        <dbReference type="ARBA" id="ARBA00022857"/>
    </source>
</evidence>
<dbReference type="AlphaFoldDB" id="A0A5E7SR00"/>
<dbReference type="InterPro" id="IPR013752">
    <property type="entry name" value="KPA_reductase"/>
</dbReference>
<dbReference type="InterPro" id="IPR013332">
    <property type="entry name" value="KPR_N"/>
</dbReference>
<sequence length="340" mass="36515">MMGAVNKPGFDKPKVGIIGTGAIGGFYGVMLARAGFDVHFLLRSEFSAVAERGLQINSAVHGPLTLNPVQAYSAAEDMPKCDWLLVGTKTTSNAGLAPSIIQAAKPDAKVLVLQNGLDVEDSLRELLPDSLHLLGGLCLICVHREGPGVVTHQALGAVNIGYHSGPAIDDVARMAIVEEGAGLFRTAGIDSQAMPNLHHARWQKLVWNIPYNGLSVLLGAGTTSLMADADSRALIQALMAEVVQGAKACGLQVPPGYADFLFTMTEKIPDYWPSMYQDFMHKRPLELQAIYVRPLVAAKAAGCELPRIEALYRALSFIDRRNTRVGFFGESGEGNGQEHR</sequence>
<dbReference type="RefSeq" id="WP_191622609.1">
    <property type="nucleotide sequence ID" value="NZ_CABVJG010000003.1"/>
</dbReference>
<dbReference type="GO" id="GO:0015940">
    <property type="term" value="P:pantothenate biosynthetic process"/>
    <property type="evidence" value="ECO:0007669"/>
    <property type="project" value="UniProtKB-UniPathway"/>
</dbReference>
<evidence type="ECO:0000259" key="11">
    <source>
        <dbReference type="Pfam" id="PF02558"/>
    </source>
</evidence>
<keyword evidence="6 10" id="KW-0521">NADP</keyword>
<dbReference type="Proteomes" id="UP000412311">
    <property type="component" value="Unassembled WGS sequence"/>
</dbReference>
<evidence type="ECO:0000256" key="4">
    <source>
        <dbReference type="ARBA" id="ARBA00019465"/>
    </source>
</evidence>
<dbReference type="NCBIfam" id="NF004887">
    <property type="entry name" value="PRK06249.1"/>
    <property type="match status" value="1"/>
</dbReference>
<protein>
    <recommendedName>
        <fullName evidence="4 10">2-dehydropantoate 2-reductase</fullName>
        <ecNumber evidence="3 10">1.1.1.169</ecNumber>
    </recommendedName>
    <alternativeName>
        <fullName evidence="8 10">Ketopantoate reductase</fullName>
    </alternativeName>
</protein>
<dbReference type="SUPFAM" id="SSF48179">
    <property type="entry name" value="6-phosphogluconate dehydrogenase C-terminal domain-like"/>
    <property type="match status" value="1"/>
</dbReference>
<evidence type="ECO:0000256" key="10">
    <source>
        <dbReference type="RuleBase" id="RU362068"/>
    </source>
</evidence>
<comment type="similarity">
    <text evidence="2 10">Belongs to the ketopantoate reductase family.</text>
</comment>
<dbReference type="EMBL" id="CABVJG010000003">
    <property type="protein sequence ID" value="VVP88729.1"/>
    <property type="molecule type" value="Genomic_DNA"/>
</dbReference>
<organism evidence="13 14">
    <name type="scientific">Pseudomonas fluorescens</name>
    <dbReference type="NCBI Taxonomy" id="294"/>
    <lineage>
        <taxon>Bacteria</taxon>
        <taxon>Pseudomonadati</taxon>
        <taxon>Pseudomonadota</taxon>
        <taxon>Gammaproteobacteria</taxon>
        <taxon>Pseudomonadales</taxon>
        <taxon>Pseudomonadaceae</taxon>
        <taxon>Pseudomonas</taxon>
    </lineage>
</organism>
<evidence type="ECO:0000259" key="12">
    <source>
        <dbReference type="Pfam" id="PF08546"/>
    </source>
</evidence>
<evidence type="ECO:0000256" key="8">
    <source>
        <dbReference type="ARBA" id="ARBA00032024"/>
    </source>
</evidence>
<comment type="function">
    <text evidence="10">Catalyzes the NADPH-dependent reduction of ketopantoate into pantoic acid.</text>
</comment>
<dbReference type="InterPro" id="IPR051402">
    <property type="entry name" value="KPR-Related"/>
</dbReference>
<dbReference type="InterPro" id="IPR036291">
    <property type="entry name" value="NAD(P)-bd_dom_sf"/>
</dbReference>
<dbReference type="InterPro" id="IPR003710">
    <property type="entry name" value="ApbA"/>
</dbReference>
<comment type="pathway">
    <text evidence="1 10">Cofactor biosynthesis; (R)-pantothenate biosynthesis; (R)-pantoate from 3-methyl-2-oxobutanoate: step 2/2.</text>
</comment>
<name>A0A5E7SR00_PSEFL</name>
<evidence type="ECO:0000256" key="2">
    <source>
        <dbReference type="ARBA" id="ARBA00007870"/>
    </source>
</evidence>
<dbReference type="PANTHER" id="PTHR21708">
    <property type="entry name" value="PROBABLE 2-DEHYDROPANTOATE 2-REDUCTASE"/>
    <property type="match status" value="1"/>
</dbReference>
<dbReference type="Gene3D" id="3.40.50.720">
    <property type="entry name" value="NAD(P)-binding Rossmann-like Domain"/>
    <property type="match status" value="1"/>
</dbReference>
<dbReference type="SUPFAM" id="SSF51735">
    <property type="entry name" value="NAD(P)-binding Rossmann-fold domains"/>
    <property type="match status" value="1"/>
</dbReference>
<dbReference type="GO" id="GO:0008677">
    <property type="term" value="F:2-dehydropantoate 2-reductase activity"/>
    <property type="evidence" value="ECO:0007669"/>
    <property type="project" value="UniProtKB-EC"/>
</dbReference>
<dbReference type="NCBIfam" id="TIGR00745">
    <property type="entry name" value="apbA_panE"/>
    <property type="match status" value="1"/>
</dbReference>
<dbReference type="UniPathway" id="UPA00028">
    <property type="reaction ID" value="UER00004"/>
</dbReference>
<evidence type="ECO:0000256" key="9">
    <source>
        <dbReference type="ARBA" id="ARBA00048793"/>
    </source>
</evidence>
<keyword evidence="5 10" id="KW-0566">Pantothenate biosynthesis</keyword>
<proteinExistence type="inferred from homology"/>
<evidence type="ECO:0000256" key="3">
    <source>
        <dbReference type="ARBA" id="ARBA00013014"/>
    </source>
</evidence>
<evidence type="ECO:0000256" key="5">
    <source>
        <dbReference type="ARBA" id="ARBA00022655"/>
    </source>
</evidence>
<keyword evidence="7 10" id="KW-0560">Oxidoreductase</keyword>
<evidence type="ECO:0000256" key="1">
    <source>
        <dbReference type="ARBA" id="ARBA00004994"/>
    </source>
</evidence>
<evidence type="ECO:0000256" key="7">
    <source>
        <dbReference type="ARBA" id="ARBA00023002"/>
    </source>
</evidence>
<dbReference type="FunFam" id="1.10.1040.10:FF:000017">
    <property type="entry name" value="2-dehydropantoate 2-reductase"/>
    <property type="match status" value="1"/>
</dbReference>
<accession>A0A5E7SR00</accession>
<dbReference type="InterPro" id="IPR013328">
    <property type="entry name" value="6PGD_dom2"/>
</dbReference>
<reference evidence="13 14" key="1">
    <citation type="submission" date="2019-09" db="EMBL/GenBank/DDBJ databases">
        <authorList>
            <person name="Chandra G."/>
            <person name="Truman W A."/>
        </authorList>
    </citation>
    <scope>NUCLEOTIDE SEQUENCE [LARGE SCALE GENOMIC DNA]</scope>
    <source>
        <strain evidence="13">PS925</strain>
    </source>
</reference>
<dbReference type="GO" id="GO:0005737">
    <property type="term" value="C:cytoplasm"/>
    <property type="evidence" value="ECO:0007669"/>
    <property type="project" value="TreeGrafter"/>
</dbReference>
<dbReference type="Gene3D" id="1.10.1040.10">
    <property type="entry name" value="N-(1-d-carboxylethyl)-l-norvaline Dehydrogenase, domain 2"/>
    <property type="match status" value="1"/>
</dbReference>